<evidence type="ECO:0000256" key="1">
    <source>
        <dbReference type="ARBA" id="ARBA00022527"/>
    </source>
</evidence>
<dbReference type="RefSeq" id="WP_145998091.1">
    <property type="nucleotide sequence ID" value="NZ_FXZE01000022.1"/>
</dbReference>
<dbReference type="InterPro" id="IPR051159">
    <property type="entry name" value="Hexapeptide_acetyltransf"/>
</dbReference>
<dbReference type="Gene3D" id="2.160.10.10">
    <property type="entry name" value="Hexapeptide repeat proteins"/>
    <property type="match status" value="1"/>
</dbReference>
<keyword evidence="4" id="KW-0418">Kinase</keyword>
<evidence type="ECO:0000256" key="3">
    <source>
        <dbReference type="ARBA" id="ARBA00022741"/>
    </source>
</evidence>
<dbReference type="PANTHER" id="PTHR23416">
    <property type="entry name" value="SIALIC ACID SYNTHASE-RELATED"/>
    <property type="match status" value="1"/>
</dbReference>
<sequence length="232" mass="24858">MVVKLTKLENYRDAESNIIESPKGFDQKISVTSRGANNKLIVDKNARIKHLAVVFDCDNGALTIGPNKKHGFSMSVRVGQDSKVTIGRDLTTTSVCHVSAVEGATVEFGDDIMLASQNQVRSDDGHPIFDVRTGQRVNPAKNITIGSHVWLGAGASVLGGSRIGTGSVIGLGSIVKGAIPNNCVAVGTPARVVRRDIAWERPHLSFVSPPYKPDASSVEVSEEFWALTEDHD</sequence>
<dbReference type="EMBL" id="FXZE01000022">
    <property type="protein sequence ID" value="SMY01022.1"/>
    <property type="molecule type" value="Genomic_DNA"/>
</dbReference>
<feature type="domain" description="AGC-kinase C-terminal" evidence="6">
    <location>
        <begin position="195"/>
        <end position="232"/>
    </location>
</feature>
<evidence type="ECO:0000256" key="2">
    <source>
        <dbReference type="ARBA" id="ARBA00022679"/>
    </source>
</evidence>
<dbReference type="InterPro" id="IPR000961">
    <property type="entry name" value="AGC-kinase_C"/>
</dbReference>
<dbReference type="InterPro" id="IPR011004">
    <property type="entry name" value="Trimer_LpxA-like_sf"/>
</dbReference>
<evidence type="ECO:0000313" key="8">
    <source>
        <dbReference type="Proteomes" id="UP000234342"/>
    </source>
</evidence>
<keyword evidence="5" id="KW-0067">ATP-binding</keyword>
<evidence type="ECO:0000259" key="6">
    <source>
        <dbReference type="PROSITE" id="PS51285"/>
    </source>
</evidence>
<dbReference type="SUPFAM" id="SSF51161">
    <property type="entry name" value="Trimeric LpxA-like enzymes"/>
    <property type="match status" value="1"/>
</dbReference>
<evidence type="ECO:0000313" key="7">
    <source>
        <dbReference type="EMBL" id="SMY01022.1"/>
    </source>
</evidence>
<dbReference type="AlphaFoldDB" id="A0A2H1KP72"/>
<organism evidence="7 8">
    <name type="scientific">Brevibacterium antiquum</name>
    <dbReference type="NCBI Taxonomy" id="234835"/>
    <lineage>
        <taxon>Bacteria</taxon>
        <taxon>Bacillati</taxon>
        <taxon>Actinomycetota</taxon>
        <taxon>Actinomycetes</taxon>
        <taxon>Micrococcales</taxon>
        <taxon>Brevibacteriaceae</taxon>
        <taxon>Brevibacterium</taxon>
    </lineage>
</organism>
<keyword evidence="2 7" id="KW-0808">Transferase</keyword>
<dbReference type="GO" id="GO:0004674">
    <property type="term" value="F:protein serine/threonine kinase activity"/>
    <property type="evidence" value="ECO:0007669"/>
    <property type="project" value="UniProtKB-KW"/>
</dbReference>
<dbReference type="Proteomes" id="UP000234342">
    <property type="component" value="Unassembled WGS sequence"/>
</dbReference>
<proteinExistence type="predicted"/>
<name>A0A2H1KP72_9MICO</name>
<protein>
    <submittedName>
        <fullName evidence="7">Transferase hexapeptide (Six repeat-containing protein)</fullName>
    </submittedName>
</protein>
<dbReference type="CDD" id="cd04647">
    <property type="entry name" value="LbH_MAT_like"/>
    <property type="match status" value="1"/>
</dbReference>
<keyword evidence="3" id="KW-0547">Nucleotide-binding</keyword>
<evidence type="ECO:0000256" key="5">
    <source>
        <dbReference type="ARBA" id="ARBA00022840"/>
    </source>
</evidence>
<evidence type="ECO:0000256" key="4">
    <source>
        <dbReference type="ARBA" id="ARBA00022777"/>
    </source>
</evidence>
<keyword evidence="1" id="KW-0723">Serine/threonine-protein kinase</keyword>
<dbReference type="GO" id="GO:0005524">
    <property type="term" value="F:ATP binding"/>
    <property type="evidence" value="ECO:0007669"/>
    <property type="project" value="UniProtKB-KW"/>
</dbReference>
<reference evidence="8" key="1">
    <citation type="submission" date="2017-03" db="EMBL/GenBank/DDBJ databases">
        <authorList>
            <person name="Monnet C."/>
        </authorList>
    </citation>
    <scope>NUCLEOTIDE SEQUENCE [LARGE SCALE GENOMIC DNA]</scope>
    <source>
        <strain evidence="8">P10</strain>
    </source>
</reference>
<accession>A0A2H1KP72</accession>
<keyword evidence="8" id="KW-1185">Reference proteome</keyword>
<dbReference type="PROSITE" id="PS51285">
    <property type="entry name" value="AGC_KINASE_CTER"/>
    <property type="match status" value="1"/>
</dbReference>
<dbReference type="PANTHER" id="PTHR23416:SF78">
    <property type="entry name" value="LIPOPOLYSACCHARIDE BIOSYNTHESIS O-ACETYL TRANSFERASE WBBJ-RELATED"/>
    <property type="match status" value="1"/>
</dbReference>
<gene>
    <name evidence="7" type="ORF">BANT10_03242</name>
</gene>